<dbReference type="EMBL" id="VSSQ01027287">
    <property type="protein sequence ID" value="MPM76446.1"/>
    <property type="molecule type" value="Genomic_DNA"/>
</dbReference>
<protein>
    <submittedName>
        <fullName evidence="1">Uncharacterized protein</fullName>
    </submittedName>
</protein>
<reference evidence="1" key="1">
    <citation type="submission" date="2019-08" db="EMBL/GenBank/DDBJ databases">
        <authorList>
            <person name="Kucharzyk K."/>
            <person name="Murdoch R.W."/>
            <person name="Higgins S."/>
            <person name="Loffler F."/>
        </authorList>
    </citation>
    <scope>NUCLEOTIDE SEQUENCE</scope>
</reference>
<comment type="caution">
    <text evidence="1">The sequence shown here is derived from an EMBL/GenBank/DDBJ whole genome shotgun (WGS) entry which is preliminary data.</text>
</comment>
<sequence>MFGGAVWGISDLIEDPNLWQGKRAVEKMPVQKPQNVRIKSVEPADRTDQFLIFGKHTNILPKQFFLIVSKLVDKVNKFDRL</sequence>
<proteinExistence type="predicted"/>
<organism evidence="1">
    <name type="scientific">bioreactor metagenome</name>
    <dbReference type="NCBI Taxonomy" id="1076179"/>
    <lineage>
        <taxon>unclassified sequences</taxon>
        <taxon>metagenomes</taxon>
        <taxon>ecological metagenomes</taxon>
    </lineage>
</organism>
<gene>
    <name evidence="1" type="ORF">SDC9_123444</name>
</gene>
<name>A0A645CHN8_9ZZZZ</name>
<evidence type="ECO:0000313" key="1">
    <source>
        <dbReference type="EMBL" id="MPM76446.1"/>
    </source>
</evidence>
<dbReference type="AlphaFoldDB" id="A0A645CHN8"/>
<accession>A0A645CHN8</accession>